<evidence type="ECO:0000313" key="2">
    <source>
        <dbReference type="EMBL" id="CRK97633.1"/>
    </source>
</evidence>
<dbReference type="OrthoDB" id="5771769at2759"/>
<evidence type="ECO:0000256" key="1">
    <source>
        <dbReference type="SAM" id="SignalP"/>
    </source>
</evidence>
<dbReference type="EMBL" id="CVRI01000047">
    <property type="protein sequence ID" value="CRK97633.1"/>
    <property type="molecule type" value="Genomic_DNA"/>
</dbReference>
<organism evidence="2 3">
    <name type="scientific">Clunio marinus</name>
    <dbReference type="NCBI Taxonomy" id="568069"/>
    <lineage>
        <taxon>Eukaryota</taxon>
        <taxon>Metazoa</taxon>
        <taxon>Ecdysozoa</taxon>
        <taxon>Arthropoda</taxon>
        <taxon>Hexapoda</taxon>
        <taxon>Insecta</taxon>
        <taxon>Pterygota</taxon>
        <taxon>Neoptera</taxon>
        <taxon>Endopterygota</taxon>
        <taxon>Diptera</taxon>
        <taxon>Nematocera</taxon>
        <taxon>Chironomoidea</taxon>
        <taxon>Chironomidae</taxon>
        <taxon>Clunio</taxon>
    </lineage>
</organism>
<proteinExistence type="predicted"/>
<accession>A0A1J1IGS0</accession>
<gene>
    <name evidence="2" type="ORF">CLUMA_CG011018</name>
</gene>
<dbReference type="AlphaFoldDB" id="A0A1J1IGS0"/>
<reference evidence="2 3" key="1">
    <citation type="submission" date="2015-04" db="EMBL/GenBank/DDBJ databases">
        <authorList>
            <person name="Syromyatnikov M.Y."/>
            <person name="Popov V.N."/>
        </authorList>
    </citation>
    <scope>NUCLEOTIDE SEQUENCE [LARGE SCALE GENOMIC DNA]</scope>
</reference>
<keyword evidence="1" id="KW-0732">Signal</keyword>
<name>A0A1J1IGS0_9DIPT</name>
<dbReference type="Proteomes" id="UP000183832">
    <property type="component" value="Unassembled WGS sequence"/>
</dbReference>
<protein>
    <submittedName>
        <fullName evidence="2">CLUMA_CG011018, isoform B</fullName>
    </submittedName>
</protein>
<feature type="signal peptide" evidence="1">
    <location>
        <begin position="1"/>
        <end position="22"/>
    </location>
</feature>
<keyword evidence="3" id="KW-1185">Reference proteome</keyword>
<evidence type="ECO:0000313" key="3">
    <source>
        <dbReference type="Proteomes" id="UP000183832"/>
    </source>
</evidence>
<feature type="chain" id="PRO_5012091323" evidence="1">
    <location>
        <begin position="23"/>
        <end position="218"/>
    </location>
</feature>
<sequence>MKFFITLSISFGIISLISTVSSAPQNFDVNQAQRQLENDFLQFLTTVRKQWKCVGDICEETLIKCSNNNCDTTKNRFSADEYRINTPVIKNPSPDIFQNFQFPQFPQLPQIDIASRFDNTGLIDIITNPKDASQYWANSKQINKNCHDNICEIKTRTYPEIEGSPEIDDSTELLTPSYPTGKNIGGTTFNIQSYSKVVHCINGKCETTTCINGSCTTN</sequence>